<evidence type="ECO:0000313" key="3">
    <source>
        <dbReference type="Proteomes" id="UP000425960"/>
    </source>
</evidence>
<dbReference type="Pfam" id="PF00374">
    <property type="entry name" value="NiFeSe_Hases"/>
    <property type="match status" value="1"/>
</dbReference>
<dbReference type="InterPro" id="IPR029014">
    <property type="entry name" value="NiFe-Hase_large"/>
</dbReference>
<evidence type="ECO:0000313" key="2">
    <source>
        <dbReference type="EMBL" id="BBO83543.1"/>
    </source>
</evidence>
<accession>A0A5K7ZTJ7</accession>
<proteinExistence type="predicted"/>
<protein>
    <submittedName>
        <fullName evidence="2">Uncharacterized protein</fullName>
    </submittedName>
</protein>
<dbReference type="Proteomes" id="UP000425960">
    <property type="component" value="Chromosome"/>
</dbReference>
<dbReference type="GO" id="GO:0016151">
    <property type="term" value="F:nickel cation binding"/>
    <property type="evidence" value="ECO:0007669"/>
    <property type="project" value="InterPro"/>
</dbReference>
<dbReference type="Gene3D" id="1.10.645.10">
    <property type="entry name" value="Cytochrome-c3 Hydrogenase, chain B"/>
    <property type="match status" value="1"/>
</dbReference>
<dbReference type="KEGG" id="dov:DSCO28_41090"/>
<organism evidence="2 3">
    <name type="scientific">Desulfosarcina ovata subsp. sediminis</name>
    <dbReference type="NCBI Taxonomy" id="885957"/>
    <lineage>
        <taxon>Bacteria</taxon>
        <taxon>Pseudomonadati</taxon>
        <taxon>Thermodesulfobacteriota</taxon>
        <taxon>Desulfobacteria</taxon>
        <taxon>Desulfobacterales</taxon>
        <taxon>Desulfosarcinaceae</taxon>
        <taxon>Desulfosarcina</taxon>
    </lineage>
</organism>
<dbReference type="AlphaFoldDB" id="A0A5K7ZTJ7"/>
<evidence type="ECO:0000256" key="1">
    <source>
        <dbReference type="SAM" id="MobiDB-lite"/>
    </source>
</evidence>
<name>A0A5K7ZTJ7_9BACT</name>
<dbReference type="SUPFAM" id="SSF56762">
    <property type="entry name" value="HydB/Nqo4-like"/>
    <property type="match status" value="1"/>
</dbReference>
<dbReference type="InterPro" id="IPR001501">
    <property type="entry name" value="Ni-dep_hyd_lsu"/>
</dbReference>
<reference evidence="2 3" key="1">
    <citation type="submission" date="2019-11" db="EMBL/GenBank/DDBJ databases">
        <title>Comparative genomics of hydrocarbon-degrading Desulfosarcina strains.</title>
        <authorList>
            <person name="Watanabe M."/>
            <person name="Kojima H."/>
            <person name="Fukui M."/>
        </authorList>
    </citation>
    <scope>NUCLEOTIDE SEQUENCE [LARGE SCALE GENOMIC DNA]</scope>
    <source>
        <strain evidence="2 3">28bB2T</strain>
    </source>
</reference>
<sequence>MAAAGNQVVPSTWNFGPRDKEGQLGPVEESLIGTSVADPKTISSAASRPWPISLRSGACRRE</sequence>
<dbReference type="EMBL" id="AP021876">
    <property type="protein sequence ID" value="BBO83543.1"/>
    <property type="molecule type" value="Genomic_DNA"/>
</dbReference>
<gene>
    <name evidence="2" type="ORF">DSCO28_41090</name>
</gene>
<feature type="region of interest" description="Disordered" evidence="1">
    <location>
        <begin position="1"/>
        <end position="29"/>
    </location>
</feature>